<reference evidence="4" key="1">
    <citation type="journal article" date="2019" name="Int. J. Syst. Evol. Microbiol.">
        <title>The Global Catalogue of Microorganisms (GCM) 10K type strain sequencing project: providing services to taxonomists for standard genome sequencing and annotation.</title>
        <authorList>
            <consortium name="The Broad Institute Genomics Platform"/>
            <consortium name="The Broad Institute Genome Sequencing Center for Infectious Disease"/>
            <person name="Wu L."/>
            <person name="Ma J."/>
        </authorList>
    </citation>
    <scope>NUCLEOTIDE SEQUENCE [LARGE SCALE GENOMIC DNA]</scope>
    <source>
        <strain evidence="4">KCTC 3950</strain>
    </source>
</reference>
<gene>
    <name evidence="3" type="ORF">ACFSUF_07225</name>
</gene>
<dbReference type="SUPFAM" id="SSF53300">
    <property type="entry name" value="vWA-like"/>
    <property type="match status" value="1"/>
</dbReference>
<dbReference type="InterPro" id="IPR051928">
    <property type="entry name" value="NorD/CobT"/>
</dbReference>
<sequence>MAFVQLEPSEVESFVQMQLLDLARTLARDEELTLEYDLYSAWLPSASGTAGSRLFLSRFWSGMEQKRQLIGLKSDVYLRTLGTAVHTEPGAIRDYRSRLEEFPLPSFSLQLFLLCEEVRLAYLVMQDRPGTQRILLQRFAMLHSYYTGRAAQHMRQKQEADALFAAIAARLMSAGPIGDTAAVLSEPLQELLSGLRPLLARAEEAWSTWETASICAAAAEAAGERVVTDMTSVYYALKAGSAAPAGPDRSALPAQQQAPEAPRERAKPLPNSGASADRNAAEGAPERLPTWHRETKPASSLLRFELERGTRSHSDGSAARSLEEGDQALATVRAAELRARTNQAVSGDDLAADETRPPRSARAADINRFARAVRVAPRAPAPGEAETYRSIAAAVAPLRRKLSRTILLTMERKRTAPRVDLAFGRIGRKLVRAAYEDMPRLFYKKSRPAPRPDCAFQLLVDCSASMQDKMEETRRGLALIHETLQSLQIPHNITGFWEEAEDVKPDDFPNLFQHVVPFAQSLHTGRGPNLLQLEAQQDNRDGFAIRTVLPQLLSRPEKQKILIVFTDGEPSAEQYHDEGVLDTYEAVHEARRRGIEVIGVFLARREITDGERKTMENIYGRGAVLIPSVEELPQRFSPVLKKLLLNSIL</sequence>
<feature type="region of interest" description="Disordered" evidence="1">
    <location>
        <begin position="242"/>
        <end position="325"/>
    </location>
</feature>
<dbReference type="PANTHER" id="PTHR41248:SF1">
    <property type="entry name" value="NORD PROTEIN"/>
    <property type="match status" value="1"/>
</dbReference>
<evidence type="ECO:0000313" key="4">
    <source>
        <dbReference type="Proteomes" id="UP001597541"/>
    </source>
</evidence>
<evidence type="ECO:0000313" key="3">
    <source>
        <dbReference type="EMBL" id="MFD2612221.1"/>
    </source>
</evidence>
<protein>
    <recommendedName>
        <fullName evidence="2">VWFA domain-containing protein</fullName>
    </recommendedName>
</protein>
<dbReference type="Proteomes" id="UP001597541">
    <property type="component" value="Unassembled WGS sequence"/>
</dbReference>
<dbReference type="EMBL" id="JBHUME010000005">
    <property type="protein sequence ID" value="MFD2612221.1"/>
    <property type="molecule type" value="Genomic_DNA"/>
</dbReference>
<feature type="compositionally biased region" description="Basic and acidic residues" evidence="1">
    <location>
        <begin position="304"/>
        <end position="314"/>
    </location>
</feature>
<evidence type="ECO:0000256" key="1">
    <source>
        <dbReference type="SAM" id="MobiDB-lite"/>
    </source>
</evidence>
<dbReference type="InterPro" id="IPR036465">
    <property type="entry name" value="vWFA_dom_sf"/>
</dbReference>
<dbReference type="PANTHER" id="PTHR41248">
    <property type="entry name" value="NORD PROTEIN"/>
    <property type="match status" value="1"/>
</dbReference>
<comment type="caution">
    <text evidence="3">The sequence shown here is derived from an EMBL/GenBank/DDBJ whole genome shotgun (WGS) entry which is preliminary data.</text>
</comment>
<dbReference type="RefSeq" id="WP_377601542.1">
    <property type="nucleotide sequence ID" value="NZ_JBHUME010000005.1"/>
</dbReference>
<dbReference type="CDD" id="cd01454">
    <property type="entry name" value="vWA_norD_type"/>
    <property type="match status" value="1"/>
</dbReference>
<name>A0ABW5PAA3_9BACL</name>
<accession>A0ABW5PAA3</accession>
<organism evidence="3 4">
    <name type="scientific">Paenibacillus gansuensis</name>
    <dbReference type="NCBI Taxonomy" id="306542"/>
    <lineage>
        <taxon>Bacteria</taxon>
        <taxon>Bacillati</taxon>
        <taxon>Bacillota</taxon>
        <taxon>Bacilli</taxon>
        <taxon>Bacillales</taxon>
        <taxon>Paenibacillaceae</taxon>
        <taxon>Paenibacillus</taxon>
    </lineage>
</organism>
<dbReference type="Gene3D" id="3.40.50.410">
    <property type="entry name" value="von Willebrand factor, type A domain"/>
    <property type="match status" value="1"/>
</dbReference>
<dbReference type="SMART" id="SM00327">
    <property type="entry name" value="VWA"/>
    <property type="match status" value="1"/>
</dbReference>
<feature type="domain" description="VWFA" evidence="2">
    <location>
        <begin position="453"/>
        <end position="644"/>
    </location>
</feature>
<keyword evidence="4" id="KW-1185">Reference proteome</keyword>
<dbReference type="InterPro" id="IPR002035">
    <property type="entry name" value="VWF_A"/>
</dbReference>
<evidence type="ECO:0000259" key="2">
    <source>
        <dbReference type="SMART" id="SM00327"/>
    </source>
</evidence>
<proteinExistence type="predicted"/>